<sequence>MKKLIIIFALSFSFFSCDKDDTEILEEDYASFLEKTTPQFSAHLGNEVLNWRYGFAAYQSSIGYLYPDGDQTDPHRYLRFILNEENGDNQFLIRAPLYDTSSETEFTTVFGQGIKTIGKSNDDFYISIKNNNYNYAICNSDAKFQLEILKTEEITNEYSSQKELFVWIKIEKINLNDCNFNYNKSLNNGLILAKFYGHKFE</sequence>
<dbReference type="RefSeq" id="WP_148370295.1">
    <property type="nucleotide sequence ID" value="NZ_VSKM01000010.1"/>
</dbReference>
<accession>A0A8H2LBL1</accession>
<name>A0A8H2LBL1_9FLAO</name>
<keyword evidence="2" id="KW-1185">Reference proteome</keyword>
<dbReference type="PROSITE" id="PS51257">
    <property type="entry name" value="PROKAR_LIPOPROTEIN"/>
    <property type="match status" value="1"/>
</dbReference>
<comment type="caution">
    <text evidence="1">The sequence shown here is derived from an EMBL/GenBank/DDBJ whole genome shotgun (WGS) entry which is preliminary data.</text>
</comment>
<evidence type="ECO:0000313" key="2">
    <source>
        <dbReference type="Proteomes" id="UP000323324"/>
    </source>
</evidence>
<organism evidence="1 2">
    <name type="scientific">Bizionia saleffrena</name>
    <dbReference type="NCBI Taxonomy" id="291189"/>
    <lineage>
        <taxon>Bacteria</taxon>
        <taxon>Pseudomonadati</taxon>
        <taxon>Bacteroidota</taxon>
        <taxon>Flavobacteriia</taxon>
        <taxon>Flavobacteriales</taxon>
        <taxon>Flavobacteriaceae</taxon>
        <taxon>Bizionia</taxon>
    </lineage>
</organism>
<reference evidence="1 2" key="1">
    <citation type="submission" date="2019-08" db="EMBL/GenBank/DDBJ databases">
        <title>Genomes of Antarctic Bizionia species.</title>
        <authorList>
            <person name="Bowman J.P."/>
        </authorList>
    </citation>
    <scope>NUCLEOTIDE SEQUENCE [LARGE SCALE GENOMIC DNA]</scope>
    <source>
        <strain evidence="1 2">HFD</strain>
    </source>
</reference>
<dbReference type="EMBL" id="VSKM01000010">
    <property type="protein sequence ID" value="TYB72607.1"/>
    <property type="molecule type" value="Genomic_DNA"/>
</dbReference>
<dbReference type="Proteomes" id="UP000323324">
    <property type="component" value="Unassembled WGS sequence"/>
</dbReference>
<gene>
    <name evidence="1" type="ORF">ES676_10550</name>
</gene>
<protein>
    <submittedName>
        <fullName evidence="1">Uncharacterized protein</fullName>
    </submittedName>
</protein>
<dbReference type="AlphaFoldDB" id="A0A8H2LBL1"/>
<proteinExistence type="predicted"/>
<evidence type="ECO:0000313" key="1">
    <source>
        <dbReference type="EMBL" id="TYB72607.1"/>
    </source>
</evidence>